<dbReference type="EC" id="3.4.19.12" evidence="3"/>
<evidence type="ECO:0000256" key="4">
    <source>
        <dbReference type="SAM" id="MobiDB-lite"/>
    </source>
</evidence>
<evidence type="ECO:0000256" key="2">
    <source>
        <dbReference type="ARBA" id="ARBA00022801"/>
    </source>
</evidence>
<dbReference type="GO" id="GO:0005737">
    <property type="term" value="C:cytoplasm"/>
    <property type="evidence" value="ECO:0007669"/>
    <property type="project" value="UniProtKB-SubCell"/>
</dbReference>
<keyword evidence="7" id="KW-1185">Reference proteome</keyword>
<dbReference type="PANTHER" id="PTHR13312:SF5">
    <property type="entry name" value="UBIQUITIN THIOESTERASE OTU"/>
    <property type="match status" value="1"/>
</dbReference>
<evidence type="ECO:0000256" key="1">
    <source>
        <dbReference type="ARBA" id="ARBA00000707"/>
    </source>
</evidence>
<feature type="compositionally biased region" description="Basic and acidic residues" evidence="4">
    <location>
        <begin position="144"/>
        <end position="155"/>
    </location>
</feature>
<keyword evidence="3" id="KW-0963">Cytoplasm</keyword>
<proteinExistence type="predicted"/>
<keyword evidence="2 3" id="KW-0378">Hydrolase</keyword>
<dbReference type="InterPro" id="IPR038765">
    <property type="entry name" value="Papain-like_cys_pep_sf"/>
</dbReference>
<organism evidence="6 7">
    <name type="scientific">Forsythia ovata</name>
    <dbReference type="NCBI Taxonomy" id="205694"/>
    <lineage>
        <taxon>Eukaryota</taxon>
        <taxon>Viridiplantae</taxon>
        <taxon>Streptophyta</taxon>
        <taxon>Embryophyta</taxon>
        <taxon>Tracheophyta</taxon>
        <taxon>Spermatophyta</taxon>
        <taxon>Magnoliopsida</taxon>
        <taxon>eudicotyledons</taxon>
        <taxon>Gunneridae</taxon>
        <taxon>Pentapetalae</taxon>
        <taxon>asterids</taxon>
        <taxon>lamiids</taxon>
        <taxon>Lamiales</taxon>
        <taxon>Oleaceae</taxon>
        <taxon>Forsythieae</taxon>
        <taxon>Forsythia</taxon>
    </lineage>
</organism>
<dbReference type="EMBL" id="JBFOLJ010000018">
    <property type="protein sequence ID" value="KAL2464700.1"/>
    <property type="molecule type" value="Genomic_DNA"/>
</dbReference>
<sequence length="440" mass="49086">MSSHVFDVISQPSSGSCCLCAFSRHPKLQYTAIYSSEANSCSPAINFQTLRGCCFESNISKQKNNFHSLTLKSIVNPRCYRKTRVDISIGDKNMNLRLLVPRQTKIPKIKCNIGLHSWQQRRASAGLFIGLLVCFSTSGAAKAEAPESKENKEGDCDASAAHSSHGKKVHTDYSVIGIPGDGRCLFRSVAHGACLRSGKSAPNESLQRELADELRAMVADEFVKRREETEWFIEGDFDTYVSQIRKHHVWGGEPELLMASHVLRMPITVYMYDDDSGGLISIAEYGQEYGTDNPIKVLYHGFGHYDALHIPVKGGHFIFPFKTAPFLCFLLPLFFLSLNSRPEYDNPAEGSTVAAGGSSEKVVHGKYDHLVQQLKLEKTQKRKEKMEDIEAKIRRGGCPALSTRWLSSRSGRRERRVEWRCRGGGSAVGWLQVEVAGDMM</sequence>
<feature type="domain" description="OTU" evidence="5">
    <location>
        <begin position="173"/>
        <end position="311"/>
    </location>
</feature>
<comment type="catalytic activity">
    <reaction evidence="1 3">
        <text>Thiol-dependent hydrolysis of ester, thioester, amide, peptide and isopeptide bonds formed by the C-terminal Gly of ubiquitin (a 76-residue protein attached to proteins as an intracellular targeting signal).</text>
        <dbReference type="EC" id="3.4.19.12"/>
    </reaction>
</comment>
<keyword evidence="3" id="KW-0645">Protease</keyword>
<dbReference type="SUPFAM" id="SSF54001">
    <property type="entry name" value="Cysteine proteinases"/>
    <property type="match status" value="1"/>
</dbReference>
<dbReference type="PROSITE" id="PS50802">
    <property type="entry name" value="OTU"/>
    <property type="match status" value="1"/>
</dbReference>
<dbReference type="Proteomes" id="UP001604277">
    <property type="component" value="Unassembled WGS sequence"/>
</dbReference>
<dbReference type="Gene3D" id="3.90.70.80">
    <property type="match status" value="1"/>
</dbReference>
<accession>A0ABD1PLC3</accession>
<protein>
    <recommendedName>
        <fullName evidence="3">Ubiquitin thioesterase OTU</fullName>
        <ecNumber evidence="3">3.4.19.12</ecNumber>
    </recommendedName>
</protein>
<dbReference type="PANTHER" id="PTHR13312">
    <property type="entry name" value="HIV-INDUCED PROTEIN-7-LIKE PROTEASE"/>
    <property type="match status" value="1"/>
</dbReference>
<name>A0ABD1PLC3_9LAMI</name>
<dbReference type="Pfam" id="PF02338">
    <property type="entry name" value="OTU"/>
    <property type="match status" value="1"/>
</dbReference>
<comment type="caution">
    <text evidence="6">The sequence shown here is derived from an EMBL/GenBank/DDBJ whole genome shotgun (WGS) entry which is preliminary data.</text>
</comment>
<keyword evidence="3" id="KW-0833">Ubl conjugation pathway</keyword>
<dbReference type="CDD" id="cd22760">
    <property type="entry name" value="OTU_plant_OTU4-like"/>
    <property type="match status" value="1"/>
</dbReference>
<evidence type="ECO:0000256" key="3">
    <source>
        <dbReference type="RuleBase" id="RU367104"/>
    </source>
</evidence>
<evidence type="ECO:0000259" key="5">
    <source>
        <dbReference type="PROSITE" id="PS50802"/>
    </source>
</evidence>
<comment type="function">
    <text evidence="3">Hydrolase that can remove conjugated ubiquitin from proteins and may therefore play an important regulatory role at the level of protein turnover by preventing degradation.</text>
</comment>
<gene>
    <name evidence="6" type="ORF">Fot_52656</name>
</gene>
<evidence type="ECO:0000313" key="7">
    <source>
        <dbReference type="Proteomes" id="UP001604277"/>
    </source>
</evidence>
<dbReference type="InterPro" id="IPR047947">
    <property type="entry name" value="OTU4_OTU"/>
</dbReference>
<keyword evidence="3" id="KW-0788">Thiol protease</keyword>
<dbReference type="InterPro" id="IPR003323">
    <property type="entry name" value="OTU_dom"/>
</dbReference>
<feature type="region of interest" description="Disordered" evidence="4">
    <location>
        <begin position="144"/>
        <end position="163"/>
    </location>
</feature>
<dbReference type="AlphaFoldDB" id="A0ABD1PLC3"/>
<comment type="subcellular location">
    <subcellularLocation>
        <location evidence="3">Cytoplasm</location>
    </subcellularLocation>
</comment>
<evidence type="ECO:0000313" key="6">
    <source>
        <dbReference type="EMBL" id="KAL2464700.1"/>
    </source>
</evidence>
<dbReference type="FunFam" id="3.90.70.80:FF:000007">
    <property type="entry name" value="OTU domain-containing protein"/>
    <property type="match status" value="1"/>
</dbReference>
<reference evidence="7" key="1">
    <citation type="submission" date="2024-07" db="EMBL/GenBank/DDBJ databases">
        <title>Two chromosome-level genome assemblies of Korean endemic species Abeliophyllum distichum and Forsythia ovata (Oleaceae).</title>
        <authorList>
            <person name="Jang H."/>
        </authorList>
    </citation>
    <scope>NUCLEOTIDE SEQUENCE [LARGE SCALE GENOMIC DNA]</scope>
</reference>
<dbReference type="GO" id="GO:0004843">
    <property type="term" value="F:cysteine-type deubiquitinase activity"/>
    <property type="evidence" value="ECO:0007669"/>
    <property type="project" value="UniProtKB-UniRule"/>
</dbReference>